<organism evidence="18 19">
    <name type="scientific">Rhizoctonia solani</name>
    <dbReference type="NCBI Taxonomy" id="456999"/>
    <lineage>
        <taxon>Eukaryota</taxon>
        <taxon>Fungi</taxon>
        <taxon>Dikarya</taxon>
        <taxon>Basidiomycota</taxon>
        <taxon>Agaricomycotina</taxon>
        <taxon>Agaricomycetes</taxon>
        <taxon>Cantharellales</taxon>
        <taxon>Ceratobasidiaceae</taxon>
        <taxon>Rhizoctonia</taxon>
    </lineage>
</organism>
<feature type="disulfide bond" evidence="17">
    <location>
        <begin position="474"/>
        <end position="484"/>
    </location>
</feature>
<evidence type="ECO:0000256" key="10">
    <source>
        <dbReference type="ARBA" id="ARBA00043675"/>
    </source>
</evidence>
<evidence type="ECO:0000256" key="13">
    <source>
        <dbReference type="ARBA" id="ARBA00043788"/>
    </source>
</evidence>
<dbReference type="SUPFAM" id="SSF53254">
    <property type="entry name" value="Phosphoglycerate mutase-like"/>
    <property type="match status" value="1"/>
</dbReference>
<keyword evidence="5 17" id="KW-1015">Disulfide bond</keyword>
<keyword evidence="6" id="KW-0325">Glycoprotein</keyword>
<evidence type="ECO:0000313" key="18">
    <source>
        <dbReference type="EMBL" id="CAE6481221.1"/>
    </source>
</evidence>
<dbReference type="GO" id="GO:0016158">
    <property type="term" value="F:inositol hexakisphosphate 3-phosphatase activity"/>
    <property type="evidence" value="ECO:0007669"/>
    <property type="project" value="UniProtKB-EC"/>
</dbReference>
<dbReference type="InterPro" id="IPR000560">
    <property type="entry name" value="His_Pase_clade-2"/>
</dbReference>
<comment type="subcellular location">
    <subcellularLocation>
        <location evidence="1">Secreted</location>
    </subcellularLocation>
</comment>
<feature type="active site" description="Proton donor" evidence="16">
    <location>
        <position position="399"/>
    </location>
</feature>
<comment type="catalytic activity">
    <reaction evidence="13">
        <text>1D-myo-inositol hexakisphosphate + H2O = 1D-myo-inositol 1,2,4,5,6-pentakisphosphate + phosphate</text>
        <dbReference type="Rhea" id="RHEA:16989"/>
        <dbReference type="ChEBI" id="CHEBI:15377"/>
        <dbReference type="ChEBI" id="CHEBI:43474"/>
        <dbReference type="ChEBI" id="CHEBI:57798"/>
        <dbReference type="ChEBI" id="CHEBI:58130"/>
        <dbReference type="EC" id="3.1.3.8"/>
    </reaction>
    <physiologicalReaction direction="left-to-right" evidence="13">
        <dbReference type="Rhea" id="RHEA:16990"/>
    </physiologicalReaction>
</comment>
<evidence type="ECO:0000256" key="8">
    <source>
        <dbReference type="ARBA" id="ARBA00042300"/>
    </source>
</evidence>
<evidence type="ECO:0000256" key="9">
    <source>
        <dbReference type="ARBA" id="ARBA00043670"/>
    </source>
</evidence>
<keyword evidence="4" id="KW-0378">Hydrolase</keyword>
<evidence type="ECO:0000256" key="2">
    <source>
        <dbReference type="ARBA" id="ARBA00011245"/>
    </source>
</evidence>
<dbReference type="PANTHER" id="PTHR20963:SF24">
    <property type="entry name" value="3-PHYTASE B"/>
    <property type="match status" value="1"/>
</dbReference>
<comment type="catalytic activity">
    <reaction evidence="10">
        <text>1D-myo-inositol 1,2-bisphosphate + H2O = 1D-myo-inositol 2-phosphate + phosphate</text>
        <dbReference type="Rhea" id="RHEA:77135"/>
        <dbReference type="ChEBI" id="CHEBI:15377"/>
        <dbReference type="ChEBI" id="CHEBI:43474"/>
        <dbReference type="ChEBI" id="CHEBI:84142"/>
        <dbReference type="ChEBI" id="CHEBI:195539"/>
    </reaction>
    <physiologicalReaction direction="left-to-right" evidence="10">
        <dbReference type="Rhea" id="RHEA:77136"/>
    </physiologicalReaction>
</comment>
<reference evidence="18" key="1">
    <citation type="submission" date="2021-01" db="EMBL/GenBank/DDBJ databases">
        <authorList>
            <person name="Kaushik A."/>
        </authorList>
    </citation>
    <scope>NUCLEOTIDE SEQUENCE</scope>
    <source>
        <strain evidence="18">AG3-T5</strain>
    </source>
</reference>
<sequence>MTTTQAFPEPVAKKSVGDLESCGRRLETDCSARRFRRKMGVKHALVLGGVLSVVAYVHSKPLFSTSPVARGDSQLLVMPSYQLDSKIAHNLGPYGARYSVPSTLSSKVPEGCDVTMVNILQRHGARYPTKGSGSEIDATLLKLKGVVNIAEPSLRFISTFNYTYIPDQLNDFGRKQSYVSGQIIAKKYASLGAAKFVRAAQKDRIVESARWWTQGFQGGAYDVPIANLPEPDVSIIISDTSNNTLNVQTCVAAEARDPAPGDIASGDWLGRFAPPITKRLNKLLPGAGLNDNDTINLMSLCGFDTSARNGSASAWCSAFDQSVWKNNEYYYDLEKYYSKSYGSEYARSQGAGWVNELVSRLTGTLVPDYTTTNSTLNTNPATFPLGPSAPRIFADFSSDNNIAMILSALGILRDARPLPPAGPIPSQQFVVSKLVPFAGSTVVEKLSCPALPAKQYVRIIINDAVIPLTDLAPCGKLGRTEGLCALDKFVESQAFARAGGNWTSCFAK</sequence>
<feature type="disulfide bond" evidence="17">
    <location>
        <begin position="301"/>
        <end position="316"/>
    </location>
</feature>
<dbReference type="PROSITE" id="PS00616">
    <property type="entry name" value="HIS_ACID_PHOSPHAT_1"/>
    <property type="match status" value="1"/>
</dbReference>
<evidence type="ECO:0000256" key="5">
    <source>
        <dbReference type="ARBA" id="ARBA00023157"/>
    </source>
</evidence>
<accession>A0A8H3CET4</accession>
<dbReference type="InterPro" id="IPR016274">
    <property type="entry name" value="Histidine_acid_Pase_euk"/>
</dbReference>
<dbReference type="PANTHER" id="PTHR20963">
    <property type="entry name" value="MULTIPLE INOSITOL POLYPHOSPHATE PHOSPHATASE-RELATED"/>
    <property type="match status" value="1"/>
</dbReference>
<dbReference type="GO" id="GO:0005576">
    <property type="term" value="C:extracellular region"/>
    <property type="evidence" value="ECO:0007669"/>
    <property type="project" value="UniProtKB-SubCell"/>
</dbReference>
<feature type="active site" description="Nucleophile" evidence="16">
    <location>
        <position position="123"/>
    </location>
</feature>
<feature type="disulfide bond" evidence="17">
    <location>
        <begin position="112"/>
        <end position="448"/>
    </location>
</feature>
<evidence type="ECO:0000256" key="17">
    <source>
        <dbReference type="PIRSR" id="PIRSR000894-2"/>
    </source>
</evidence>
<evidence type="ECO:0000256" key="1">
    <source>
        <dbReference type="ARBA" id="ARBA00004613"/>
    </source>
</evidence>
<evidence type="ECO:0000256" key="12">
    <source>
        <dbReference type="ARBA" id="ARBA00043748"/>
    </source>
</evidence>
<evidence type="ECO:0000256" key="6">
    <source>
        <dbReference type="ARBA" id="ARBA00023180"/>
    </source>
</evidence>
<dbReference type="InterPro" id="IPR029033">
    <property type="entry name" value="His_PPase_superfam"/>
</dbReference>
<comment type="caution">
    <text evidence="18">The sequence shown here is derived from an EMBL/GenBank/DDBJ whole genome shotgun (WGS) entry which is preliminary data.</text>
</comment>
<dbReference type="EMBL" id="CAJMWW010000661">
    <property type="protein sequence ID" value="CAE6481221.1"/>
    <property type="molecule type" value="Genomic_DNA"/>
</dbReference>
<dbReference type="Gene3D" id="3.40.50.1240">
    <property type="entry name" value="Phosphoglycerate mutase-like"/>
    <property type="match status" value="1"/>
</dbReference>
<protein>
    <recommendedName>
        <fullName evidence="14">Phytase A</fullName>
    </recommendedName>
    <alternativeName>
        <fullName evidence="15">Histidine acid phosphatase phyA</fullName>
    </alternativeName>
    <alternativeName>
        <fullName evidence="8">Myo-inositol hexakisphosphate phosphohydrolase A</fullName>
    </alternativeName>
    <alternativeName>
        <fullName evidence="7">Myo-inositol-hexaphosphate 3-phosphohydrolase A</fullName>
    </alternativeName>
</protein>
<dbReference type="Proteomes" id="UP000663841">
    <property type="component" value="Unassembled WGS sequence"/>
</dbReference>
<dbReference type="CDD" id="cd07061">
    <property type="entry name" value="HP_HAP_like"/>
    <property type="match status" value="1"/>
</dbReference>
<evidence type="ECO:0000256" key="14">
    <source>
        <dbReference type="ARBA" id="ARBA00044106"/>
    </source>
</evidence>
<comment type="subunit">
    <text evidence="2">Monomer.</text>
</comment>
<dbReference type="GO" id="GO:0003993">
    <property type="term" value="F:acid phosphatase activity"/>
    <property type="evidence" value="ECO:0007669"/>
    <property type="project" value="TreeGrafter"/>
</dbReference>
<evidence type="ECO:0000256" key="15">
    <source>
        <dbReference type="ARBA" id="ARBA00044262"/>
    </source>
</evidence>
<comment type="catalytic activity">
    <reaction evidence="11">
        <text>1D-myo-inositol 1,2,6-trisphosphate + H2O = 1D-myo-inositol 1,2-bisphosphate + phosphate</text>
        <dbReference type="Rhea" id="RHEA:77131"/>
        <dbReference type="ChEBI" id="CHEBI:15377"/>
        <dbReference type="ChEBI" id="CHEBI:43474"/>
        <dbReference type="ChEBI" id="CHEBI:195537"/>
        <dbReference type="ChEBI" id="CHEBI:195539"/>
    </reaction>
    <physiologicalReaction direction="left-to-right" evidence="11">
        <dbReference type="Rhea" id="RHEA:77132"/>
    </physiologicalReaction>
</comment>
<proteinExistence type="predicted"/>
<evidence type="ECO:0000313" key="19">
    <source>
        <dbReference type="Proteomes" id="UP000663841"/>
    </source>
</evidence>
<dbReference type="Pfam" id="PF00328">
    <property type="entry name" value="His_Phos_2"/>
    <property type="match status" value="1"/>
</dbReference>
<evidence type="ECO:0000256" key="7">
    <source>
        <dbReference type="ARBA" id="ARBA00041857"/>
    </source>
</evidence>
<evidence type="ECO:0000256" key="3">
    <source>
        <dbReference type="ARBA" id="ARBA00022525"/>
    </source>
</evidence>
<evidence type="ECO:0000256" key="16">
    <source>
        <dbReference type="PIRSR" id="PIRSR000894-1"/>
    </source>
</evidence>
<comment type="catalytic activity">
    <reaction evidence="12">
        <text>1D-myo-inositol 1,2,4,5,6-pentakisphosphate + H2O = 1D-myo-inositol 1,2,5,6-tetrakisphosphate + phosphate</text>
        <dbReference type="Rhea" id="RHEA:77115"/>
        <dbReference type="ChEBI" id="CHEBI:15377"/>
        <dbReference type="ChEBI" id="CHEBI:43474"/>
        <dbReference type="ChEBI" id="CHEBI:57798"/>
        <dbReference type="ChEBI" id="CHEBI:195535"/>
    </reaction>
    <physiologicalReaction direction="left-to-right" evidence="12">
        <dbReference type="Rhea" id="RHEA:77116"/>
    </physiologicalReaction>
</comment>
<dbReference type="AlphaFoldDB" id="A0A8H3CET4"/>
<comment type="catalytic activity">
    <reaction evidence="9">
        <text>1D-myo-inositol 1,2,5,6-tetrakisphosphate + H2O = 1D-myo-inositol 1,2,6-trisphosphate + phosphate</text>
        <dbReference type="Rhea" id="RHEA:77119"/>
        <dbReference type="ChEBI" id="CHEBI:15377"/>
        <dbReference type="ChEBI" id="CHEBI:43474"/>
        <dbReference type="ChEBI" id="CHEBI:195535"/>
        <dbReference type="ChEBI" id="CHEBI:195537"/>
    </reaction>
    <physiologicalReaction direction="left-to-right" evidence="9">
        <dbReference type="Rhea" id="RHEA:77120"/>
    </physiologicalReaction>
</comment>
<evidence type="ECO:0000256" key="4">
    <source>
        <dbReference type="ARBA" id="ARBA00022801"/>
    </source>
</evidence>
<gene>
    <name evidence="18" type="ORF">RDB_LOCUS208721</name>
</gene>
<feature type="disulfide bond" evidence="17">
    <location>
        <begin position="250"/>
        <end position="505"/>
    </location>
</feature>
<dbReference type="PIRSF" id="PIRSF000894">
    <property type="entry name" value="Acid_phosphatase"/>
    <property type="match status" value="1"/>
</dbReference>
<keyword evidence="3" id="KW-0964">Secreted</keyword>
<name>A0A8H3CET4_9AGAM</name>
<dbReference type="InterPro" id="IPR033379">
    <property type="entry name" value="Acid_Pase_AS"/>
</dbReference>
<evidence type="ECO:0000256" key="11">
    <source>
        <dbReference type="ARBA" id="ARBA00043721"/>
    </source>
</evidence>